<evidence type="ECO:0000313" key="2">
    <source>
        <dbReference type="EMBL" id="GLS43252.1"/>
    </source>
</evidence>
<protein>
    <submittedName>
        <fullName evidence="3">Putative membrane protein</fullName>
    </submittedName>
</protein>
<dbReference type="PANTHER" id="PTHR36535">
    <property type="entry name" value="YALI0E30327P"/>
    <property type="match status" value="1"/>
</dbReference>
<dbReference type="EMBL" id="JACIDN010000002">
    <property type="protein sequence ID" value="MBB3901872.1"/>
    <property type="molecule type" value="Genomic_DNA"/>
</dbReference>
<keyword evidence="1" id="KW-1133">Transmembrane helix</keyword>
<comment type="caution">
    <text evidence="3">The sequence shown here is derived from an EMBL/GenBank/DDBJ whole genome shotgun (WGS) entry which is preliminary data.</text>
</comment>
<feature type="transmembrane region" description="Helical" evidence="1">
    <location>
        <begin position="73"/>
        <end position="93"/>
    </location>
</feature>
<reference evidence="2" key="1">
    <citation type="journal article" date="2014" name="Int. J. Syst. Evol. Microbiol.">
        <title>Complete genome of a new Firmicutes species belonging to the dominant human colonic microbiota ('Ruminococcus bicirculans') reveals two chromosomes and a selective capacity to utilize plant glucans.</title>
        <authorList>
            <consortium name="NISC Comparative Sequencing Program"/>
            <person name="Wegmann U."/>
            <person name="Louis P."/>
            <person name="Goesmann A."/>
            <person name="Henrissat B."/>
            <person name="Duncan S.H."/>
            <person name="Flint H.J."/>
        </authorList>
    </citation>
    <scope>NUCLEOTIDE SEQUENCE</scope>
    <source>
        <strain evidence="2">NBRC 107710</strain>
    </source>
</reference>
<proteinExistence type="predicted"/>
<feature type="transmembrane region" description="Helical" evidence="1">
    <location>
        <begin position="45"/>
        <end position="67"/>
    </location>
</feature>
<organism evidence="3 4">
    <name type="scientific">Methylobacterium brachythecii</name>
    <dbReference type="NCBI Taxonomy" id="1176177"/>
    <lineage>
        <taxon>Bacteria</taxon>
        <taxon>Pseudomonadati</taxon>
        <taxon>Pseudomonadota</taxon>
        <taxon>Alphaproteobacteria</taxon>
        <taxon>Hyphomicrobiales</taxon>
        <taxon>Methylobacteriaceae</taxon>
        <taxon>Methylobacterium</taxon>
    </lineage>
</organism>
<evidence type="ECO:0000256" key="1">
    <source>
        <dbReference type="SAM" id="Phobius"/>
    </source>
</evidence>
<reference evidence="3 4" key="3">
    <citation type="submission" date="2020-08" db="EMBL/GenBank/DDBJ databases">
        <title>Genomic Encyclopedia of Type Strains, Phase IV (KMG-IV): sequencing the most valuable type-strain genomes for metagenomic binning, comparative biology and taxonomic classification.</title>
        <authorList>
            <person name="Goeker M."/>
        </authorList>
    </citation>
    <scope>NUCLEOTIDE SEQUENCE [LARGE SCALE GENOMIC DNA]</scope>
    <source>
        <strain evidence="3 4">DSM 24105</strain>
    </source>
</reference>
<dbReference type="InterPro" id="IPR013901">
    <property type="entry name" value="Anthrone_oxy"/>
</dbReference>
<feature type="transmembrane region" description="Helical" evidence="1">
    <location>
        <begin position="6"/>
        <end position="24"/>
    </location>
</feature>
<sequence length="143" mass="15361">MIFGQLAFLTAVLFTGAAIYVSAVEQPARLVLDDRALLSQWKPSYKRATVMQASLVVLSFALGFAAWVRADGLGWIAGALLMLANLPVTFRLIMPVNKRLMATDPADAGPETRALILRWGSLHAIRTALGIAASISYATAMLT</sequence>
<reference evidence="2" key="4">
    <citation type="submission" date="2023-01" db="EMBL/GenBank/DDBJ databases">
        <title>Draft genome sequence of Methylobacterium brachythecii strain NBRC 107710.</title>
        <authorList>
            <person name="Sun Q."/>
            <person name="Mori K."/>
        </authorList>
    </citation>
    <scope>NUCLEOTIDE SEQUENCE</scope>
    <source>
        <strain evidence="2">NBRC 107710</strain>
    </source>
</reference>
<dbReference type="Proteomes" id="UP001156881">
    <property type="component" value="Unassembled WGS sequence"/>
</dbReference>
<gene>
    <name evidence="2" type="ORF">GCM10007884_12370</name>
    <name evidence="3" type="ORF">GGR33_001358</name>
</gene>
<dbReference type="PANTHER" id="PTHR36535:SF1">
    <property type="entry name" value="DUF1772 DOMAIN-CONTAINING PROTEIN"/>
    <property type="match status" value="1"/>
</dbReference>
<evidence type="ECO:0000313" key="5">
    <source>
        <dbReference type="Proteomes" id="UP001156881"/>
    </source>
</evidence>
<reference evidence="5" key="2">
    <citation type="journal article" date="2019" name="Int. J. Syst. Evol. Microbiol.">
        <title>The Global Catalogue of Microorganisms (GCM) 10K type strain sequencing project: providing services to taxonomists for standard genome sequencing and annotation.</title>
        <authorList>
            <consortium name="The Broad Institute Genomics Platform"/>
            <consortium name="The Broad Institute Genome Sequencing Center for Infectious Disease"/>
            <person name="Wu L."/>
            <person name="Ma J."/>
        </authorList>
    </citation>
    <scope>NUCLEOTIDE SEQUENCE [LARGE SCALE GENOMIC DNA]</scope>
    <source>
        <strain evidence="5">NBRC 107710</strain>
    </source>
</reference>
<name>A0A7W6AEM4_9HYPH</name>
<evidence type="ECO:0000313" key="4">
    <source>
        <dbReference type="Proteomes" id="UP000517759"/>
    </source>
</evidence>
<dbReference type="Pfam" id="PF08592">
    <property type="entry name" value="Anthrone_oxy"/>
    <property type="match status" value="1"/>
</dbReference>
<dbReference type="RefSeq" id="WP_183503134.1">
    <property type="nucleotide sequence ID" value="NZ_BSPG01000004.1"/>
</dbReference>
<dbReference type="Proteomes" id="UP000517759">
    <property type="component" value="Unassembled WGS sequence"/>
</dbReference>
<keyword evidence="1" id="KW-0472">Membrane</keyword>
<accession>A0A7W6AEM4</accession>
<keyword evidence="1" id="KW-0812">Transmembrane</keyword>
<dbReference type="EMBL" id="BSPG01000004">
    <property type="protein sequence ID" value="GLS43252.1"/>
    <property type="molecule type" value="Genomic_DNA"/>
</dbReference>
<keyword evidence="5" id="KW-1185">Reference proteome</keyword>
<dbReference type="AlphaFoldDB" id="A0A7W6AEM4"/>
<evidence type="ECO:0000313" key="3">
    <source>
        <dbReference type="EMBL" id="MBB3901872.1"/>
    </source>
</evidence>